<dbReference type="Proteomes" id="UP000014540">
    <property type="component" value="Unassembled WGS sequence"/>
</dbReference>
<sequence length="53" mass="6237">MKEKTKLIIATRIKIFDPNLFGMKTSVTAAYYTYSFNRNQEISERNIRNFSAD</sequence>
<reference evidence="1" key="1">
    <citation type="submission" date="2013-04" db="EMBL/GenBank/DDBJ databases">
        <authorList>
            <person name="Harkins D.M."/>
            <person name="Durkin A.S."/>
            <person name="Selengut J.D."/>
            <person name="Sanka R."/>
            <person name="DePew J."/>
            <person name="Purushe J."/>
            <person name="Ahmed A."/>
            <person name="van der Linden H."/>
            <person name="Goris M.G.A."/>
            <person name="Hartskeerl R.A."/>
            <person name="Vinetz J.M."/>
            <person name="Sutton G.G."/>
            <person name="Nelson W.C."/>
            <person name="Fouts D.E."/>
        </authorList>
    </citation>
    <scope>NUCLEOTIDE SEQUENCE [LARGE SCALE GENOMIC DNA]</scope>
    <source>
        <strain evidence="1">BUT 6</strain>
    </source>
</reference>
<evidence type="ECO:0000313" key="2">
    <source>
        <dbReference type="Proteomes" id="UP000014540"/>
    </source>
</evidence>
<accession>S3UWC6</accession>
<keyword evidence="2" id="KW-1185">Reference proteome</keyword>
<protein>
    <submittedName>
        <fullName evidence="1">Uncharacterized protein</fullName>
    </submittedName>
</protein>
<proteinExistence type="predicted"/>
<dbReference type="AlphaFoldDB" id="S3UWC6"/>
<organism evidence="1 2">
    <name type="scientific">Leptospira fainei serovar Hurstbridge str. BUT 6</name>
    <dbReference type="NCBI Taxonomy" id="1193011"/>
    <lineage>
        <taxon>Bacteria</taxon>
        <taxon>Pseudomonadati</taxon>
        <taxon>Spirochaetota</taxon>
        <taxon>Spirochaetia</taxon>
        <taxon>Leptospirales</taxon>
        <taxon>Leptospiraceae</taxon>
        <taxon>Leptospira</taxon>
    </lineage>
</organism>
<dbReference type="EMBL" id="AKWZ02000009">
    <property type="protein sequence ID" value="EPG74706.1"/>
    <property type="molecule type" value="Genomic_DNA"/>
</dbReference>
<name>S3UWC6_9LEPT</name>
<gene>
    <name evidence="1" type="ORF">LEP1GSC058_1817</name>
</gene>
<comment type="caution">
    <text evidence="1">The sequence shown here is derived from an EMBL/GenBank/DDBJ whole genome shotgun (WGS) entry which is preliminary data.</text>
</comment>
<evidence type="ECO:0000313" key="1">
    <source>
        <dbReference type="EMBL" id="EPG74706.1"/>
    </source>
</evidence>